<feature type="compositionally biased region" description="Low complexity" evidence="2">
    <location>
        <begin position="311"/>
        <end position="341"/>
    </location>
</feature>
<feature type="transmembrane region" description="Helical" evidence="3">
    <location>
        <begin position="12"/>
        <end position="32"/>
    </location>
</feature>
<dbReference type="GO" id="GO:0003993">
    <property type="term" value="F:acid phosphatase activity"/>
    <property type="evidence" value="ECO:0007669"/>
    <property type="project" value="InterPro"/>
</dbReference>
<dbReference type="Gene3D" id="2.60.40.10">
    <property type="entry name" value="Immunoglobulins"/>
    <property type="match status" value="1"/>
</dbReference>
<reference evidence="5" key="2">
    <citation type="journal article" date="2021" name="Microbiome">
        <title>Successional dynamics and alternative stable states in a saline activated sludge microbial community over 9 years.</title>
        <authorList>
            <person name="Wang Y."/>
            <person name="Ye J."/>
            <person name="Ju F."/>
            <person name="Liu L."/>
            <person name="Boyd J.A."/>
            <person name="Deng Y."/>
            <person name="Parks D.H."/>
            <person name="Jiang X."/>
            <person name="Yin X."/>
            <person name="Woodcroft B.J."/>
            <person name="Tyson G.W."/>
            <person name="Hugenholtz P."/>
            <person name="Polz M.F."/>
            <person name="Zhang T."/>
        </authorList>
    </citation>
    <scope>NUCLEOTIDE SEQUENCE</scope>
    <source>
        <strain evidence="5">HKST-UBA16</strain>
    </source>
</reference>
<evidence type="ECO:0000259" key="4">
    <source>
        <dbReference type="PROSITE" id="PS50853"/>
    </source>
</evidence>
<dbReference type="SUPFAM" id="SSF49265">
    <property type="entry name" value="Fibronectin type III"/>
    <property type="match status" value="1"/>
</dbReference>
<keyword evidence="3" id="KW-0812">Transmembrane</keyword>
<keyword evidence="3" id="KW-0472">Membrane</keyword>
<gene>
    <name evidence="5" type="ORF">KC622_01560</name>
</gene>
<evidence type="ECO:0000256" key="3">
    <source>
        <dbReference type="SAM" id="Phobius"/>
    </source>
</evidence>
<dbReference type="InterPro" id="IPR036116">
    <property type="entry name" value="FN3_sf"/>
</dbReference>
<protein>
    <submittedName>
        <fullName evidence="5">Fibronectin type III domain-containing protein</fullName>
    </submittedName>
</protein>
<keyword evidence="1" id="KW-0732">Signal</keyword>
<proteinExistence type="predicted"/>
<feature type="region of interest" description="Disordered" evidence="2">
    <location>
        <begin position="260"/>
        <end position="350"/>
    </location>
</feature>
<evidence type="ECO:0000256" key="2">
    <source>
        <dbReference type="SAM" id="MobiDB-lite"/>
    </source>
</evidence>
<dbReference type="SMART" id="SM00060">
    <property type="entry name" value="FN3"/>
    <property type="match status" value="1"/>
</dbReference>
<dbReference type="InterPro" id="IPR003961">
    <property type="entry name" value="FN3_dom"/>
</dbReference>
<name>A0A955I5P1_9BACT</name>
<feature type="domain" description="Fibronectin type-III" evidence="4">
    <location>
        <begin position="44"/>
        <end position="135"/>
    </location>
</feature>
<feature type="transmembrane region" description="Helical" evidence="3">
    <location>
        <begin position="644"/>
        <end position="662"/>
    </location>
</feature>
<keyword evidence="3" id="KW-1133">Transmembrane helix</keyword>
<dbReference type="Pfam" id="PF16656">
    <property type="entry name" value="Pur_ac_phosph_N"/>
    <property type="match status" value="2"/>
</dbReference>
<evidence type="ECO:0000256" key="1">
    <source>
        <dbReference type="ARBA" id="ARBA00022729"/>
    </source>
</evidence>
<dbReference type="InterPro" id="IPR013783">
    <property type="entry name" value="Ig-like_fold"/>
</dbReference>
<dbReference type="InterPro" id="IPR039331">
    <property type="entry name" value="PAPs-like"/>
</dbReference>
<reference evidence="5" key="1">
    <citation type="submission" date="2020-04" db="EMBL/GenBank/DDBJ databases">
        <authorList>
            <person name="Zhang T."/>
        </authorList>
    </citation>
    <scope>NUCLEOTIDE SEQUENCE</scope>
    <source>
        <strain evidence="5">HKST-UBA16</strain>
    </source>
</reference>
<dbReference type="CDD" id="cd00063">
    <property type="entry name" value="FN3"/>
    <property type="match status" value="1"/>
</dbReference>
<sequence length="677" mass="70746">MYITPRQKRRYLVTSILLVIAIPVTVVAIYFATQWLSSAGQDKTPQEVAISNLTTNSLTVTWVTGKKTNGSIIIVKDKKDSSPVIDTRGADTRKTHFVELVSLEPDTDYTFKIVSDGEEFTSEGNKNFKFHTAPLTDETPVPKPVYGKAKGLSADDAIIFVFVSSPEESLPVSAVPSATGNWIVDLSSLKSTDGSSSVSVSSDTEVTVIVQGADDKGAVETGTYSDVFDDSGELKESVDLTVDTGIQAFVELPSQSKITEVIASSPGTTTGGTSGTSGTMGTTGSTSGSGSTGSGTTGSGTTSGTTGSGTSGSTTTGSGTTSGTSGTTTGTTGSTTSGTTSQTPEPAVPTFDPASREFLITLDINWKNLVLGAQTTKTTPDVTTGADSLTLANHTDTGFSVVWLSDSPVEQYVKYGTVQTTLNDEAIDIRDSLVEKGKYYSHIIEVDDLTPETTYFYEVYSGSEIYKNSGSPFTLTTFATLDSPPPFVTVAGNITGLDDYTDAVVMLQLADKDNSGSQGKSGYAAVVPDASGAWIASVGDLRPGDGSEYYSYSDNDEVTASTVTYADSTTDTKKTTDFDNLSLAIEITPPEDVSDYQRVNLLSDYNISSSQIATVGVGGGGPTVGDTYLPSGSTTPKTADSSSLFIGTGAGIIAIFIGIRLVRKNEYREKKGMASSI</sequence>
<dbReference type="Gene3D" id="2.60.40.380">
    <property type="entry name" value="Purple acid phosphatase-like, N-terminal"/>
    <property type="match status" value="1"/>
</dbReference>
<dbReference type="EMBL" id="JAGQLM010000061">
    <property type="protein sequence ID" value="MCA9374998.1"/>
    <property type="molecule type" value="Genomic_DNA"/>
</dbReference>
<evidence type="ECO:0000313" key="6">
    <source>
        <dbReference type="Proteomes" id="UP000748332"/>
    </source>
</evidence>
<comment type="caution">
    <text evidence="5">The sequence shown here is derived from an EMBL/GenBank/DDBJ whole genome shotgun (WGS) entry which is preliminary data.</text>
</comment>
<dbReference type="PROSITE" id="PS50853">
    <property type="entry name" value="FN3"/>
    <property type="match status" value="1"/>
</dbReference>
<dbReference type="GO" id="GO:0046872">
    <property type="term" value="F:metal ion binding"/>
    <property type="evidence" value="ECO:0007669"/>
    <property type="project" value="InterPro"/>
</dbReference>
<feature type="compositionally biased region" description="Low complexity" evidence="2">
    <location>
        <begin position="276"/>
        <end position="289"/>
    </location>
</feature>
<dbReference type="InterPro" id="IPR015914">
    <property type="entry name" value="PAPs_N"/>
</dbReference>
<dbReference type="Proteomes" id="UP000748332">
    <property type="component" value="Unassembled WGS sequence"/>
</dbReference>
<dbReference type="AlphaFoldDB" id="A0A955I5P1"/>
<accession>A0A955I5P1</accession>
<organism evidence="5 6">
    <name type="scientific">Candidatus Dojkabacteria bacterium</name>
    <dbReference type="NCBI Taxonomy" id="2099670"/>
    <lineage>
        <taxon>Bacteria</taxon>
        <taxon>Candidatus Dojkabacteria</taxon>
    </lineage>
</organism>
<dbReference type="PANTHER" id="PTHR22953:SF153">
    <property type="entry name" value="PURPLE ACID PHOSPHATASE"/>
    <property type="match status" value="1"/>
</dbReference>
<evidence type="ECO:0000313" key="5">
    <source>
        <dbReference type="EMBL" id="MCA9374998.1"/>
    </source>
</evidence>
<dbReference type="PANTHER" id="PTHR22953">
    <property type="entry name" value="ACID PHOSPHATASE RELATED"/>
    <property type="match status" value="1"/>
</dbReference>